<organism evidence="3 4">
    <name type="scientific">Xylaria grammica</name>
    <dbReference type="NCBI Taxonomy" id="363999"/>
    <lineage>
        <taxon>Eukaryota</taxon>
        <taxon>Fungi</taxon>
        <taxon>Dikarya</taxon>
        <taxon>Ascomycota</taxon>
        <taxon>Pezizomycotina</taxon>
        <taxon>Sordariomycetes</taxon>
        <taxon>Xylariomycetidae</taxon>
        <taxon>Xylariales</taxon>
        <taxon>Xylariaceae</taxon>
        <taxon>Xylaria</taxon>
    </lineage>
</organism>
<evidence type="ECO:0000256" key="1">
    <source>
        <dbReference type="SAM" id="MobiDB-lite"/>
    </source>
</evidence>
<evidence type="ECO:0000313" key="4">
    <source>
        <dbReference type="Proteomes" id="UP000286045"/>
    </source>
</evidence>
<dbReference type="InterPro" id="IPR036852">
    <property type="entry name" value="Peptidase_S8/S53_dom_sf"/>
</dbReference>
<comment type="caution">
    <text evidence="3">The sequence shown here is derived from an EMBL/GenBank/DDBJ whole genome shotgun (WGS) entry which is preliminary data.</text>
</comment>
<sequence length="1053" mass="118989">MGFDMRHLMALQADPDEDQEYGYTAEEDEQSAQAPASSSSPVVNTARSPFGVENDIRDGRYKLTSKITGDVDTQWKNEKGWEQLNDYQVYLETVEKLVEQEKSYIHLFSQSQTNLLQHVLEKAENFYPDRLHKAKFLIQLIANLDPTQLFPKRGLKPLHAAAEFDIKQLNEGHTSDTGLTIYICNLMGSRAATEICETNQNKENILHLAVSHDFKDVQILIEMADKMAFKQKRVQQQRRENTFLEDDGNTPLHDALDFENHFKKPGPVCAISLPMGSAAGTHGVELPRRPSMMPRVDATAPTTQQQANRAKVRAALPNTLHAAQARRSGPGMCSTCDNARKNNHYAMKRRIDIITKLIERDPDTLTIHNSAGLSPYLYLMVGSQRSQKDATSEPNASLTNAQEQPLVPELRRQMTGDANHFGDAGKGEQRDSATSRTEEKLRSEKDMEKNSQRVSSLRKEAAGTAVSKGGDTRIGSGVKEPVRSIRVTHKDEELKPTDIGSEKALVGLKETLFYLGTYEKRKFSLVGHQRVRFETKENFDFLVFEPMMASVVLSLEYTEEDLKDMPRDEEEKLSLWRRDEENLKDVFEWLKVDKGVEAIVSLTVKDNPNHYCSDATVLKCLENLEVRYLDWNRPNLCANSSTLPNTIIEISLYWARLNAVLWSWSGAEGLRTLEKLRKVNLYIQRGADVEEEQDESVKAFKLRVENWPGPNKPQIEFRTDNKQFGGDGSGGGPTTNLSLKKHEWIEIASKFAEKLYSSHFEKASRDKPRQYVKIALLDDGVDPTYNHNGTNLHYAGWPTVELGGQEEDPRSFYNSTNQHGSKMAWLIRKVCPFVTIYVAKLDVKGHSDLNSRSFSLRQATEAIKWATECGVDIISMSWNVREVRTQNSNMNDMRQLEIAIDKAADAKILMFGAASDVKESASSEKWMPCDHTKVWSIGATDKQYDAKKYVNKERVDYLFPGEYVLESRRIEDIDVGNSGATALASGLAAMVMSCMRLEDEAIPDNRNVWMGNVMTKVFNSEGNSKSVRVKDVLVMDEAEGVRPLVDKFKAQKV</sequence>
<dbReference type="Pfam" id="PF00082">
    <property type="entry name" value="Peptidase_S8"/>
    <property type="match status" value="1"/>
</dbReference>
<feature type="region of interest" description="Disordered" evidence="1">
    <location>
        <begin position="10"/>
        <end position="51"/>
    </location>
</feature>
<dbReference type="GO" id="GO:0004252">
    <property type="term" value="F:serine-type endopeptidase activity"/>
    <property type="evidence" value="ECO:0007669"/>
    <property type="project" value="InterPro"/>
</dbReference>
<dbReference type="Proteomes" id="UP000286045">
    <property type="component" value="Unassembled WGS sequence"/>
</dbReference>
<feature type="compositionally biased region" description="Basic and acidic residues" evidence="1">
    <location>
        <begin position="423"/>
        <end position="461"/>
    </location>
</feature>
<feature type="region of interest" description="Disordered" evidence="1">
    <location>
        <begin position="385"/>
        <end position="477"/>
    </location>
</feature>
<evidence type="ECO:0000259" key="2">
    <source>
        <dbReference type="Pfam" id="PF00082"/>
    </source>
</evidence>
<name>A0A439CQB4_9PEZI</name>
<gene>
    <name evidence="3" type="ORF">EKO27_g10771</name>
</gene>
<accession>A0A439CQB4</accession>
<feature type="compositionally biased region" description="Acidic residues" evidence="1">
    <location>
        <begin position="14"/>
        <end position="30"/>
    </location>
</feature>
<dbReference type="InterPro" id="IPR000209">
    <property type="entry name" value="Peptidase_S8/S53_dom"/>
</dbReference>
<dbReference type="Gene3D" id="1.25.40.20">
    <property type="entry name" value="Ankyrin repeat-containing domain"/>
    <property type="match status" value="1"/>
</dbReference>
<evidence type="ECO:0000313" key="3">
    <source>
        <dbReference type="EMBL" id="RWA04337.1"/>
    </source>
</evidence>
<dbReference type="GO" id="GO:0006508">
    <property type="term" value="P:proteolysis"/>
    <property type="evidence" value="ECO:0007669"/>
    <property type="project" value="InterPro"/>
</dbReference>
<dbReference type="SUPFAM" id="SSF52743">
    <property type="entry name" value="Subtilisin-like"/>
    <property type="match status" value="1"/>
</dbReference>
<dbReference type="InterPro" id="IPR036770">
    <property type="entry name" value="Ankyrin_rpt-contain_sf"/>
</dbReference>
<feature type="compositionally biased region" description="Polar residues" evidence="1">
    <location>
        <begin position="392"/>
        <end position="403"/>
    </location>
</feature>
<protein>
    <recommendedName>
        <fullName evidence="2">Peptidase S8/S53 domain-containing protein</fullName>
    </recommendedName>
</protein>
<proteinExistence type="predicted"/>
<dbReference type="EMBL" id="RYZI01000587">
    <property type="protein sequence ID" value="RWA04337.1"/>
    <property type="molecule type" value="Genomic_DNA"/>
</dbReference>
<reference evidence="3 4" key="1">
    <citation type="submission" date="2018-12" db="EMBL/GenBank/DDBJ databases">
        <title>Draft genome sequence of Xylaria grammica IHI A82.</title>
        <authorList>
            <person name="Buettner E."/>
            <person name="Kellner H."/>
        </authorList>
    </citation>
    <scope>NUCLEOTIDE SEQUENCE [LARGE SCALE GENOMIC DNA]</scope>
    <source>
        <strain evidence="3 4">IHI A82</strain>
    </source>
</reference>
<keyword evidence="4" id="KW-1185">Reference proteome</keyword>
<feature type="domain" description="Peptidase S8/S53" evidence="2">
    <location>
        <begin position="772"/>
        <end position="993"/>
    </location>
</feature>
<feature type="compositionally biased region" description="Low complexity" evidence="1">
    <location>
        <begin position="31"/>
        <end position="41"/>
    </location>
</feature>
<dbReference type="AlphaFoldDB" id="A0A439CQB4"/>
<dbReference type="Gene3D" id="3.40.50.200">
    <property type="entry name" value="Peptidase S8/S53 domain"/>
    <property type="match status" value="1"/>
</dbReference>
<dbReference type="STRING" id="363999.A0A439CQB4"/>